<sequence length="70" mass="7824">MAAGFALESSHEIWVVLHYAPSSHPLHAASHEKYSEKFDTLGEYEGLGSVDQAVNFRRLYIAPDPRQPVV</sequence>
<comment type="caution">
    <text evidence="1">The sequence shown here is derived from an EMBL/GenBank/DDBJ whole genome shotgun (WGS) entry which is preliminary data.</text>
</comment>
<organism evidence="1 2">
    <name type="scientific">Petrolisthes manimaculis</name>
    <dbReference type="NCBI Taxonomy" id="1843537"/>
    <lineage>
        <taxon>Eukaryota</taxon>
        <taxon>Metazoa</taxon>
        <taxon>Ecdysozoa</taxon>
        <taxon>Arthropoda</taxon>
        <taxon>Crustacea</taxon>
        <taxon>Multicrustacea</taxon>
        <taxon>Malacostraca</taxon>
        <taxon>Eumalacostraca</taxon>
        <taxon>Eucarida</taxon>
        <taxon>Decapoda</taxon>
        <taxon>Pleocyemata</taxon>
        <taxon>Anomura</taxon>
        <taxon>Galatheoidea</taxon>
        <taxon>Porcellanidae</taxon>
        <taxon>Petrolisthes</taxon>
    </lineage>
</organism>
<proteinExistence type="predicted"/>
<reference evidence="1" key="1">
    <citation type="submission" date="2023-11" db="EMBL/GenBank/DDBJ databases">
        <title>Genome assemblies of two species of porcelain crab, Petrolisthes cinctipes and Petrolisthes manimaculis (Anomura: Porcellanidae).</title>
        <authorList>
            <person name="Angst P."/>
        </authorList>
    </citation>
    <scope>NUCLEOTIDE SEQUENCE</scope>
    <source>
        <strain evidence="1">PB745_02</strain>
        <tissue evidence="1">Gill</tissue>
    </source>
</reference>
<dbReference type="Proteomes" id="UP001292094">
    <property type="component" value="Unassembled WGS sequence"/>
</dbReference>
<evidence type="ECO:0000313" key="2">
    <source>
        <dbReference type="Proteomes" id="UP001292094"/>
    </source>
</evidence>
<evidence type="ECO:0000313" key="1">
    <source>
        <dbReference type="EMBL" id="KAK4301955.1"/>
    </source>
</evidence>
<accession>A0AAE1U0M7</accession>
<keyword evidence="2" id="KW-1185">Reference proteome</keyword>
<dbReference type="EMBL" id="JAWZYT010002805">
    <property type="protein sequence ID" value="KAK4301955.1"/>
    <property type="molecule type" value="Genomic_DNA"/>
</dbReference>
<protein>
    <submittedName>
        <fullName evidence="1">Uncharacterized protein</fullName>
    </submittedName>
</protein>
<gene>
    <name evidence="1" type="ORF">Pmani_025932</name>
</gene>
<dbReference type="AlphaFoldDB" id="A0AAE1U0M7"/>
<name>A0AAE1U0M7_9EUCA</name>